<keyword evidence="3" id="KW-1185">Reference proteome</keyword>
<gene>
    <name evidence="2" type="ORF">DPX16_8041</name>
</gene>
<evidence type="ECO:0000313" key="3">
    <source>
        <dbReference type="Proteomes" id="UP000281406"/>
    </source>
</evidence>
<reference evidence="2 3" key="1">
    <citation type="submission" date="2018-10" db="EMBL/GenBank/DDBJ databases">
        <title>Genome assembly for a Yunnan-Guizhou Plateau 3E fish, Anabarilius grahami (Regan), and its evolutionary and genetic applications.</title>
        <authorList>
            <person name="Jiang W."/>
        </authorList>
    </citation>
    <scope>NUCLEOTIDE SEQUENCE [LARGE SCALE GENOMIC DNA]</scope>
    <source>
        <strain evidence="2">AG-KIZ</strain>
        <tissue evidence="2">Muscle</tissue>
    </source>
</reference>
<protein>
    <submittedName>
        <fullName evidence="2">Uncharacterized protein</fullName>
    </submittedName>
</protein>
<accession>A0A3N0Z3L7</accession>
<feature type="region of interest" description="Disordered" evidence="1">
    <location>
        <begin position="150"/>
        <end position="178"/>
    </location>
</feature>
<dbReference type="EMBL" id="RJVU01014084">
    <property type="protein sequence ID" value="ROL53099.1"/>
    <property type="molecule type" value="Genomic_DNA"/>
</dbReference>
<evidence type="ECO:0000313" key="2">
    <source>
        <dbReference type="EMBL" id="ROL53099.1"/>
    </source>
</evidence>
<dbReference type="Proteomes" id="UP000281406">
    <property type="component" value="Unassembled WGS sequence"/>
</dbReference>
<comment type="caution">
    <text evidence="2">The sequence shown here is derived from an EMBL/GenBank/DDBJ whole genome shotgun (WGS) entry which is preliminary data.</text>
</comment>
<proteinExistence type="predicted"/>
<evidence type="ECO:0000256" key="1">
    <source>
        <dbReference type="SAM" id="MobiDB-lite"/>
    </source>
</evidence>
<sequence length="221" mass="24662">MFFKAIVLLTVWKKILQSNEDRNLNLQSGKIAMEVEMGNIQALKVEMKSSEDANQQETEENRFRNNVLFVALDNVIFALDTCFQTTAKIFEEFAAILKVKDLEEDQIHPACHSLVSKYTQDLTAGFENEVSKELLDSDAHLLALPNANDKLPSLPGEKRGEECNKHAKGQASHTHSSVNKINVTTTSAATILKLTLAICNTRCIISSACMEIRSNDDLLHQ</sequence>
<dbReference type="OrthoDB" id="10593783at2759"/>
<organism evidence="2 3">
    <name type="scientific">Anabarilius grahami</name>
    <name type="common">Kanglang fish</name>
    <name type="synonym">Barilius grahami</name>
    <dbReference type="NCBI Taxonomy" id="495550"/>
    <lineage>
        <taxon>Eukaryota</taxon>
        <taxon>Metazoa</taxon>
        <taxon>Chordata</taxon>
        <taxon>Craniata</taxon>
        <taxon>Vertebrata</taxon>
        <taxon>Euteleostomi</taxon>
        <taxon>Actinopterygii</taxon>
        <taxon>Neopterygii</taxon>
        <taxon>Teleostei</taxon>
        <taxon>Ostariophysi</taxon>
        <taxon>Cypriniformes</taxon>
        <taxon>Xenocyprididae</taxon>
        <taxon>Xenocypridinae</taxon>
        <taxon>Xenocypridinae incertae sedis</taxon>
        <taxon>Anabarilius</taxon>
    </lineage>
</organism>
<feature type="compositionally biased region" description="Basic and acidic residues" evidence="1">
    <location>
        <begin position="156"/>
        <end position="165"/>
    </location>
</feature>
<dbReference type="AlphaFoldDB" id="A0A3N0Z3L7"/>
<name>A0A3N0Z3L7_ANAGA</name>